<evidence type="ECO:0000313" key="4">
    <source>
        <dbReference type="EMBL" id="OZG56412.1"/>
    </source>
</evidence>
<dbReference type="PRINTS" id="PR01852">
    <property type="entry name" value="SIBAPROTEIN"/>
</dbReference>
<evidence type="ECO:0000259" key="3">
    <source>
        <dbReference type="PROSITE" id="PS50911"/>
    </source>
</evidence>
<feature type="compositionally biased region" description="Low complexity" evidence="2">
    <location>
        <begin position="332"/>
        <end position="349"/>
    </location>
</feature>
<dbReference type="Proteomes" id="UP000228976">
    <property type="component" value="Unassembled WGS sequence"/>
</dbReference>
<dbReference type="InterPro" id="IPR009148">
    <property type="entry name" value="PcsB-like"/>
</dbReference>
<dbReference type="Gene3D" id="3.90.1720.10">
    <property type="entry name" value="endopeptidase domain like (from Nostoc punctiforme)"/>
    <property type="match status" value="1"/>
</dbReference>
<organism evidence="4 5">
    <name type="scientific">Aeriscardovia aeriphila</name>
    <dbReference type="NCBI Taxonomy" id="218139"/>
    <lineage>
        <taxon>Bacteria</taxon>
        <taxon>Bacillati</taxon>
        <taxon>Actinomycetota</taxon>
        <taxon>Actinomycetes</taxon>
        <taxon>Bifidobacteriales</taxon>
        <taxon>Bifidobacteriaceae</taxon>
        <taxon>Aeriscardovia</taxon>
    </lineage>
</organism>
<feature type="region of interest" description="Disordered" evidence="2">
    <location>
        <begin position="332"/>
        <end position="371"/>
    </location>
</feature>
<feature type="domain" description="Peptidase C51" evidence="3">
    <location>
        <begin position="357"/>
        <end position="482"/>
    </location>
</feature>
<keyword evidence="1" id="KW-0175">Coiled coil</keyword>
<reference evidence="4 5" key="1">
    <citation type="journal article" date="2017" name="BMC Genomics">
        <title>Comparative genomic and phylogenomic analyses of the Bifidobacteriaceae family.</title>
        <authorList>
            <person name="Lugli G.A."/>
            <person name="Milani C."/>
            <person name="Turroni F."/>
            <person name="Duranti S."/>
            <person name="Mancabelli L."/>
            <person name="Mangifesta M."/>
            <person name="Ferrario C."/>
            <person name="Modesto M."/>
            <person name="Mattarelli P."/>
            <person name="Jiri K."/>
            <person name="van Sinderen D."/>
            <person name="Ventura M."/>
        </authorList>
    </citation>
    <scope>NUCLEOTIDE SEQUENCE [LARGE SCALE GENOMIC DNA]</scope>
    <source>
        <strain evidence="4 5">LMG 21773</strain>
    </source>
</reference>
<dbReference type="RefSeq" id="WP_244569618.1">
    <property type="nucleotide sequence ID" value="NZ_JACBYZ010000001.1"/>
</dbReference>
<evidence type="ECO:0000313" key="5">
    <source>
        <dbReference type="Proteomes" id="UP000228976"/>
    </source>
</evidence>
<feature type="coiled-coil region" evidence="1">
    <location>
        <begin position="236"/>
        <end position="330"/>
    </location>
</feature>
<dbReference type="EMBL" id="MWWU01000002">
    <property type="protein sequence ID" value="OZG56412.1"/>
    <property type="molecule type" value="Genomic_DNA"/>
</dbReference>
<sequence length="482" mass="50936">MRRTSQQEPQNCDNSPYEVRWNSLDSRSYKNATVLVNRQAVSRKLQAALVAVVAMASLGTALVATQSNVPNAHAVTYSQLQSARARADAARARSNELRNQLAGVSAALRDKIVALDDLNNNQIPAAQDALDQATQAAQTAQAAADAAKQRMEAAQKDQADLKAKIAQTGKNYDDARAALAQSARSAMHGSAASTTVAVVTQAKSTNQFVSSMQSKAAVDRAEANAANSSAEDLSLSQNREERLQAIADRIAQLKAEADAENARAQQAQADAQSKKQALDALVAKSTQERADLEAQQSQLTTASARQAAQAVALQSQLNATQNQYQAERAAAAAQAAQQASQSQGSYRAPANPPSPSHSGGSSSSNPGFSSGDSGNAYPWGQCTWWAYVRRHQLGLPVGSYFGDGAQWANSARAHGYRVDQTPSVGAVIVFAPGQDGADPVYGHVAIVEAVYGNRILISESNARGLGVISNRTLYAPGHWFIH</sequence>
<gene>
    <name evidence="4" type="ORF">AEAE_0900</name>
</gene>
<dbReference type="AlphaFoldDB" id="A0A261FBB1"/>
<protein>
    <submittedName>
        <fullName evidence="4">Amidase</fullName>
    </submittedName>
</protein>
<keyword evidence="5" id="KW-1185">Reference proteome</keyword>
<evidence type="ECO:0000256" key="2">
    <source>
        <dbReference type="SAM" id="MobiDB-lite"/>
    </source>
</evidence>
<dbReference type="Pfam" id="PF05257">
    <property type="entry name" value="CHAP"/>
    <property type="match status" value="1"/>
</dbReference>
<dbReference type="SUPFAM" id="SSF54001">
    <property type="entry name" value="Cysteine proteinases"/>
    <property type="match status" value="1"/>
</dbReference>
<accession>A0A261FBB1</accession>
<dbReference type="InterPro" id="IPR007921">
    <property type="entry name" value="CHAP_dom"/>
</dbReference>
<evidence type="ECO:0000256" key="1">
    <source>
        <dbReference type="SAM" id="Coils"/>
    </source>
</evidence>
<dbReference type="InterPro" id="IPR038765">
    <property type="entry name" value="Papain-like_cys_pep_sf"/>
</dbReference>
<feature type="compositionally biased region" description="Low complexity" evidence="2">
    <location>
        <begin position="356"/>
        <end position="371"/>
    </location>
</feature>
<dbReference type="PROSITE" id="PS50911">
    <property type="entry name" value="CHAP"/>
    <property type="match status" value="1"/>
</dbReference>
<name>A0A261FBB1_9BIFI</name>
<proteinExistence type="predicted"/>
<feature type="coiled-coil region" evidence="1">
    <location>
        <begin position="130"/>
        <end position="171"/>
    </location>
</feature>
<comment type="caution">
    <text evidence="4">The sequence shown here is derived from an EMBL/GenBank/DDBJ whole genome shotgun (WGS) entry which is preliminary data.</text>
</comment>